<proteinExistence type="predicted"/>
<dbReference type="EMBL" id="JAZDWU010000012">
    <property type="protein sequence ID" value="KAK9983855.1"/>
    <property type="molecule type" value="Genomic_DNA"/>
</dbReference>
<accession>A0AAW2BCW0</accession>
<keyword evidence="2" id="KW-1185">Reference proteome</keyword>
<protein>
    <submittedName>
        <fullName evidence="1">Uncharacterized protein</fullName>
    </submittedName>
</protein>
<reference evidence="1 2" key="1">
    <citation type="submission" date="2024-01" db="EMBL/GenBank/DDBJ databases">
        <title>A telomere-to-telomere, gap-free genome of sweet tea (Lithocarpus litseifolius).</title>
        <authorList>
            <person name="Zhou J."/>
        </authorList>
    </citation>
    <scope>NUCLEOTIDE SEQUENCE [LARGE SCALE GENOMIC DNA]</scope>
    <source>
        <strain evidence="1">Zhou-2022a</strain>
        <tissue evidence="1">Leaf</tissue>
    </source>
</reference>
<name>A0AAW2BCW0_9ROSI</name>
<dbReference type="Proteomes" id="UP001459277">
    <property type="component" value="Unassembled WGS sequence"/>
</dbReference>
<comment type="caution">
    <text evidence="1">The sequence shown here is derived from an EMBL/GenBank/DDBJ whole genome shotgun (WGS) entry which is preliminary data.</text>
</comment>
<dbReference type="AlphaFoldDB" id="A0AAW2BCW0"/>
<evidence type="ECO:0000313" key="1">
    <source>
        <dbReference type="EMBL" id="KAK9983855.1"/>
    </source>
</evidence>
<organism evidence="1 2">
    <name type="scientific">Lithocarpus litseifolius</name>
    <dbReference type="NCBI Taxonomy" id="425828"/>
    <lineage>
        <taxon>Eukaryota</taxon>
        <taxon>Viridiplantae</taxon>
        <taxon>Streptophyta</taxon>
        <taxon>Embryophyta</taxon>
        <taxon>Tracheophyta</taxon>
        <taxon>Spermatophyta</taxon>
        <taxon>Magnoliopsida</taxon>
        <taxon>eudicotyledons</taxon>
        <taxon>Gunneridae</taxon>
        <taxon>Pentapetalae</taxon>
        <taxon>rosids</taxon>
        <taxon>fabids</taxon>
        <taxon>Fagales</taxon>
        <taxon>Fagaceae</taxon>
        <taxon>Lithocarpus</taxon>
    </lineage>
</organism>
<sequence length="90" mass="9871">MKRSSCVVRMAWGGRHVEAAAEADSCGVEAVRVTVNTCGLWGSEGDRGDGGVREIEAMKAGGRWRREVLSLREMQGRRWKHEGDGGVRDV</sequence>
<evidence type="ECO:0000313" key="2">
    <source>
        <dbReference type="Proteomes" id="UP001459277"/>
    </source>
</evidence>
<gene>
    <name evidence="1" type="ORF">SO802_033380</name>
</gene>